<evidence type="ECO:0000313" key="2">
    <source>
        <dbReference type="Proteomes" id="UP001320159"/>
    </source>
</evidence>
<dbReference type="AlphaFoldDB" id="A0AAP2W7G8"/>
<comment type="caution">
    <text evidence="1">The sequence shown here is derived from an EMBL/GenBank/DDBJ whole genome shotgun (WGS) entry which is preliminary data.</text>
</comment>
<proteinExistence type="predicted"/>
<gene>
    <name evidence="1" type="ORF">CUJ83_08555</name>
</gene>
<dbReference type="EMBL" id="PGCK01000006">
    <property type="protein sequence ID" value="MCD1295046.1"/>
    <property type="molecule type" value="Genomic_DNA"/>
</dbReference>
<accession>A0AAP2W7G8</accession>
<protein>
    <submittedName>
        <fullName evidence="1">Uncharacterized protein</fullName>
    </submittedName>
</protein>
<organism evidence="1 2">
    <name type="scientific">Methanooceanicella nereidis</name>
    <dbReference type="NCBI Taxonomy" id="2052831"/>
    <lineage>
        <taxon>Archaea</taxon>
        <taxon>Methanobacteriati</taxon>
        <taxon>Methanobacteriota</taxon>
        <taxon>Stenosarchaea group</taxon>
        <taxon>Methanomicrobia</taxon>
        <taxon>Methanocellales</taxon>
        <taxon>Methanocellaceae</taxon>
        <taxon>Methanooceanicella</taxon>
    </lineage>
</organism>
<sequence length="82" mass="9499">MVGFRRWNPLSTAAIALVKVDNRIIRVPIDCRQIPHILKEYPEGSNVTLKFFENKWHIVSEITSAYELQVDMVVMPFNNVKA</sequence>
<dbReference type="Proteomes" id="UP001320159">
    <property type="component" value="Unassembled WGS sequence"/>
</dbReference>
<keyword evidence="2" id="KW-1185">Reference proteome</keyword>
<name>A0AAP2W7G8_9EURY</name>
<reference evidence="1 2" key="1">
    <citation type="submission" date="2017-11" db="EMBL/GenBank/DDBJ databases">
        <title>Isolation and Characterization of Family Methanocellaceae Species from Potential Methane Hydrate Area Offshore Southwestern Taiwan.</title>
        <authorList>
            <person name="Zhang W.-L."/>
            <person name="Chen W.-C."/>
            <person name="Lai M.-C."/>
            <person name="Chen S.-C."/>
        </authorList>
    </citation>
    <scope>NUCLEOTIDE SEQUENCE [LARGE SCALE GENOMIC DNA]</scope>
    <source>
        <strain evidence="1 2">CWC-04</strain>
    </source>
</reference>
<evidence type="ECO:0000313" key="1">
    <source>
        <dbReference type="EMBL" id="MCD1295046.1"/>
    </source>
</evidence>